<sequence>TVDTTLKDYNKQINDLLKNKPKGYRDKVDLLNQQGNDLAAATQGYKKFTGRDPFTGKEFTLNFSKPGQELDPTDLLENKKLSDLTAADKPTLEILKKDAMKNATLSKTKTNSTIKQIEKNMSDIEKRLTTISKAGGKKGKAAIQALAILAGSTVAAVSDDGSEGTGGMLKDAAIAGGAVGTVATKGGRKLLGNLFNAAGLPASLAFNYFAGIDADSSLDRTILGAELATAPSLIKSAVDTTNKIKSPILKKIAQFATTINPKYATKVARVAQPVGIATLGGELVNKVIKESEPNYYIDPQTQEPTFYDRENAADVFPSMIDIYDQAFDISKKENTSYKEALNKVNRERFDKLKND</sequence>
<reference evidence="2" key="1">
    <citation type="journal article" date="2014" name="Front. Microbiol.">
        <title>High frequency of phylogenetically diverse reductive dehalogenase-homologous genes in deep subseafloor sedimentary metagenomes.</title>
        <authorList>
            <person name="Kawai M."/>
            <person name="Futagami T."/>
            <person name="Toyoda A."/>
            <person name="Takaki Y."/>
            <person name="Nishi S."/>
            <person name="Hori S."/>
            <person name="Arai W."/>
            <person name="Tsubouchi T."/>
            <person name="Morono Y."/>
            <person name="Uchiyama I."/>
            <person name="Ito T."/>
            <person name="Fujiyama A."/>
            <person name="Inagaki F."/>
            <person name="Takami H."/>
        </authorList>
    </citation>
    <scope>NUCLEOTIDE SEQUENCE</scope>
    <source>
        <strain evidence="2">Expedition CK06-06</strain>
    </source>
</reference>
<dbReference type="EMBL" id="BARS01007473">
    <property type="protein sequence ID" value="GAF83506.1"/>
    <property type="molecule type" value="Genomic_DNA"/>
</dbReference>
<proteinExistence type="predicted"/>
<evidence type="ECO:0000256" key="1">
    <source>
        <dbReference type="SAM" id="Coils"/>
    </source>
</evidence>
<comment type="caution">
    <text evidence="2">The sequence shown here is derived from an EMBL/GenBank/DDBJ whole genome shotgun (WGS) entry which is preliminary data.</text>
</comment>
<dbReference type="AlphaFoldDB" id="X0T876"/>
<organism evidence="2">
    <name type="scientific">marine sediment metagenome</name>
    <dbReference type="NCBI Taxonomy" id="412755"/>
    <lineage>
        <taxon>unclassified sequences</taxon>
        <taxon>metagenomes</taxon>
        <taxon>ecological metagenomes</taxon>
    </lineage>
</organism>
<protein>
    <submittedName>
        <fullName evidence="2">Uncharacterized protein</fullName>
    </submittedName>
</protein>
<gene>
    <name evidence="2" type="ORF">S01H1_14377</name>
</gene>
<evidence type="ECO:0000313" key="2">
    <source>
        <dbReference type="EMBL" id="GAF83506.1"/>
    </source>
</evidence>
<feature type="non-terminal residue" evidence="2">
    <location>
        <position position="1"/>
    </location>
</feature>
<accession>X0T876</accession>
<feature type="coiled-coil region" evidence="1">
    <location>
        <begin position="107"/>
        <end position="134"/>
    </location>
</feature>
<name>X0T876_9ZZZZ</name>
<keyword evidence="1" id="KW-0175">Coiled coil</keyword>